<name>A0AA87ZI08_FICCA</name>
<dbReference type="Proteomes" id="UP001187192">
    <property type="component" value="Unassembled WGS sequence"/>
</dbReference>
<evidence type="ECO:0000313" key="4">
    <source>
        <dbReference type="Proteomes" id="UP001187192"/>
    </source>
</evidence>
<keyword evidence="2" id="KW-1133">Transmembrane helix</keyword>
<dbReference type="EMBL" id="BTGU01000007">
    <property type="protein sequence ID" value="GMN37349.1"/>
    <property type="molecule type" value="Genomic_DNA"/>
</dbReference>
<keyword evidence="4" id="KW-1185">Reference proteome</keyword>
<protein>
    <submittedName>
        <fullName evidence="3">Uncharacterized protein</fullName>
    </submittedName>
</protein>
<proteinExistence type="predicted"/>
<gene>
    <name evidence="3" type="ORF">TIFTF001_006734</name>
</gene>
<keyword evidence="2" id="KW-0472">Membrane</keyword>
<keyword evidence="2" id="KW-0812">Transmembrane</keyword>
<feature type="region of interest" description="Disordered" evidence="1">
    <location>
        <begin position="110"/>
        <end position="146"/>
    </location>
</feature>
<accession>A0AA87ZI08</accession>
<comment type="caution">
    <text evidence="3">The sequence shown here is derived from an EMBL/GenBank/DDBJ whole genome shotgun (WGS) entry which is preliminary data.</text>
</comment>
<organism evidence="3 4">
    <name type="scientific">Ficus carica</name>
    <name type="common">Common fig</name>
    <dbReference type="NCBI Taxonomy" id="3494"/>
    <lineage>
        <taxon>Eukaryota</taxon>
        <taxon>Viridiplantae</taxon>
        <taxon>Streptophyta</taxon>
        <taxon>Embryophyta</taxon>
        <taxon>Tracheophyta</taxon>
        <taxon>Spermatophyta</taxon>
        <taxon>Magnoliopsida</taxon>
        <taxon>eudicotyledons</taxon>
        <taxon>Gunneridae</taxon>
        <taxon>Pentapetalae</taxon>
        <taxon>rosids</taxon>
        <taxon>fabids</taxon>
        <taxon>Rosales</taxon>
        <taxon>Moraceae</taxon>
        <taxon>Ficeae</taxon>
        <taxon>Ficus</taxon>
    </lineage>
</organism>
<sequence>MGYVQVQPPHNITQEAELKLEPAVVSLPLAHCWLAAVLLAVVVVAAAEFVDMKSCEFPDGWDENRKEYKTELRRRPNGIAMAVVTESRRRPRRIRDGGRVEITVEAGTEIAAEAGTNSPWRPGRNRDVSSIRGRFQSRRSGGAWRE</sequence>
<dbReference type="AlphaFoldDB" id="A0AA87ZI08"/>
<evidence type="ECO:0000313" key="3">
    <source>
        <dbReference type="EMBL" id="GMN37349.1"/>
    </source>
</evidence>
<feature type="transmembrane region" description="Helical" evidence="2">
    <location>
        <begin position="28"/>
        <end position="50"/>
    </location>
</feature>
<evidence type="ECO:0000256" key="1">
    <source>
        <dbReference type="SAM" id="MobiDB-lite"/>
    </source>
</evidence>
<evidence type="ECO:0000256" key="2">
    <source>
        <dbReference type="SAM" id="Phobius"/>
    </source>
</evidence>
<reference evidence="3" key="1">
    <citation type="submission" date="2023-07" db="EMBL/GenBank/DDBJ databases">
        <title>draft genome sequence of fig (Ficus carica).</title>
        <authorList>
            <person name="Takahashi T."/>
            <person name="Nishimura K."/>
        </authorList>
    </citation>
    <scope>NUCLEOTIDE SEQUENCE</scope>
</reference>